<sequence length="718" mass="77872">MDRVEDAKKLSPKCLENMNAFQIPQNIREFCLDAVNLEHEISSVSFRVKKTIKESSSSATPPSSSSAPPSSSSSSSSLSSLSSSSSPVDRSIIERRIDSLYSVVETTVKTFKSLNERLGVIESKVTSLPPLTVKSTGLSSLRAPCSLKYQDKYKCPNLPDQSNGPKTSKDLKILRKLILRLEYDYAKPTAALTSDKVKGTPGKVKGTGDDDEDGDNYVIHEEDVQMVSKLSRAYRGYLTFEKMFKAFRSKSDDGKKSRPICIFDRLAEFKSQISLDEAIQYGILDVNHGLYVDPMTKATRPIPTAMSEGLIRVEAVTETASKPKVEELGMITVKSLVGEDTTKEYRLLGAIDPLTAERLTVEEATKRGWLRKEKFKIGDDDEIPIEEAVEVGWIQAEIVRKQNADSLDANEYETRNYLVRAVVDTQSKKTITFSEAVQLGIIDIDHGCFVDSRGGERVSIGEALKRGFIKGRLVDEGEDQSVLTLSPANIVVARNLGKLKNVVGAINALAKNKVSNIYAADTKGDVRCDEDSSNSNNNNNNSNNNNNNNNITKDSINVKDDSAKKLSQAMLETKSDSEEKTSVVDTATSATTPITTAASTTTATSATTAFAVVASAVATRITVTSTTVNTSTSATATSSTATATTSSAAATTNNMNTSTSSNNNNSNSSYNNNNSNTVSLAEVSKDGDKNVENVECSTKAQKVTGFFKSKKKSDRKKK</sequence>
<dbReference type="Proteomes" id="UP000015101">
    <property type="component" value="Unassembled WGS sequence"/>
</dbReference>
<dbReference type="SMART" id="SM00250">
    <property type="entry name" value="PLEC"/>
    <property type="match status" value="3"/>
</dbReference>
<feature type="region of interest" description="Disordered" evidence="1">
    <location>
        <begin position="626"/>
        <end position="695"/>
    </location>
</feature>
<feature type="compositionally biased region" description="Low complexity" evidence="1">
    <location>
        <begin position="55"/>
        <end position="86"/>
    </location>
</feature>
<dbReference type="PANTHER" id="PTHR23208">
    <property type="entry name" value="LYSOZYME PROTEIN"/>
    <property type="match status" value="1"/>
</dbReference>
<dbReference type="GO" id="GO:0007165">
    <property type="term" value="P:signal transduction"/>
    <property type="evidence" value="ECO:0000318"/>
    <property type="project" value="GO_Central"/>
</dbReference>
<name>T1FVI2_HELRO</name>
<gene>
    <name evidence="3" type="primary">20212828</name>
    <name evidence="2" type="ORF">HELRODRAFT_193942</name>
</gene>
<dbReference type="OrthoDB" id="18740at2759"/>
<protein>
    <submittedName>
        <fullName evidence="2 3">Uncharacterized protein</fullName>
    </submittedName>
</protein>
<accession>T1FVI2</accession>
<evidence type="ECO:0000256" key="1">
    <source>
        <dbReference type="SAM" id="MobiDB-lite"/>
    </source>
</evidence>
<dbReference type="EMBL" id="AMQM01007285">
    <property type="status" value="NOT_ANNOTATED_CDS"/>
    <property type="molecule type" value="Genomic_DNA"/>
</dbReference>
<feature type="compositionally biased region" description="Basic and acidic residues" evidence="1">
    <location>
        <begin position="683"/>
        <end position="692"/>
    </location>
</feature>
<dbReference type="GeneID" id="20212828"/>
<proteinExistence type="predicted"/>
<feature type="compositionally biased region" description="Low complexity" evidence="1">
    <location>
        <begin position="626"/>
        <end position="679"/>
    </location>
</feature>
<dbReference type="InterPro" id="IPR051595">
    <property type="entry name" value="GH25_Enzymes"/>
</dbReference>
<keyword evidence="4" id="KW-1185">Reference proteome</keyword>
<feature type="compositionally biased region" description="Low complexity" evidence="1">
    <location>
        <begin position="533"/>
        <end position="550"/>
    </location>
</feature>
<dbReference type="InterPro" id="IPR035915">
    <property type="entry name" value="Plakin_repeat_sf"/>
</dbReference>
<reference evidence="4" key="1">
    <citation type="submission" date="2012-12" db="EMBL/GenBank/DDBJ databases">
        <authorList>
            <person name="Hellsten U."/>
            <person name="Grimwood J."/>
            <person name="Chapman J.A."/>
            <person name="Shapiro H."/>
            <person name="Aerts A."/>
            <person name="Otillar R.P."/>
            <person name="Terry A.Y."/>
            <person name="Boore J.L."/>
            <person name="Simakov O."/>
            <person name="Marletaz F."/>
            <person name="Cho S.-J."/>
            <person name="Edsinger-Gonzales E."/>
            <person name="Havlak P."/>
            <person name="Kuo D.-H."/>
            <person name="Larsson T."/>
            <person name="Lv J."/>
            <person name="Arendt D."/>
            <person name="Savage R."/>
            <person name="Osoegawa K."/>
            <person name="de Jong P."/>
            <person name="Lindberg D.R."/>
            <person name="Seaver E.C."/>
            <person name="Weisblat D.A."/>
            <person name="Putnam N.H."/>
            <person name="Grigoriev I.V."/>
            <person name="Rokhsar D.S."/>
        </authorList>
    </citation>
    <scope>NUCLEOTIDE SEQUENCE</scope>
</reference>
<dbReference type="AlphaFoldDB" id="T1FVI2"/>
<dbReference type="EMBL" id="KB097594">
    <property type="protein sequence ID" value="ESN93740.1"/>
    <property type="molecule type" value="Genomic_DNA"/>
</dbReference>
<dbReference type="KEGG" id="hro:HELRODRAFT_193942"/>
<dbReference type="EnsemblMetazoa" id="HelroT193942">
    <property type="protein sequence ID" value="HelroP193942"/>
    <property type="gene ID" value="HelroG193942"/>
</dbReference>
<dbReference type="STRING" id="6412.T1FVI2"/>
<feature type="region of interest" description="Disordered" evidence="1">
    <location>
        <begin position="54"/>
        <end position="86"/>
    </location>
</feature>
<dbReference type="InterPro" id="IPR001101">
    <property type="entry name" value="Plectin_repeat"/>
</dbReference>
<dbReference type="GO" id="GO:0005856">
    <property type="term" value="C:cytoskeleton"/>
    <property type="evidence" value="ECO:0007669"/>
    <property type="project" value="InterPro"/>
</dbReference>
<feature type="region of interest" description="Disordered" evidence="1">
    <location>
        <begin position="526"/>
        <end position="555"/>
    </location>
</feature>
<dbReference type="Gene3D" id="3.90.1290.10">
    <property type="entry name" value="Plakin repeat"/>
    <property type="match status" value="2"/>
</dbReference>
<dbReference type="HOGENOM" id="CLU_385089_0_0_1"/>
<reference evidence="2 4" key="2">
    <citation type="journal article" date="2013" name="Nature">
        <title>Insights into bilaterian evolution from three spiralian genomes.</title>
        <authorList>
            <person name="Simakov O."/>
            <person name="Marletaz F."/>
            <person name="Cho S.J."/>
            <person name="Edsinger-Gonzales E."/>
            <person name="Havlak P."/>
            <person name="Hellsten U."/>
            <person name="Kuo D.H."/>
            <person name="Larsson T."/>
            <person name="Lv J."/>
            <person name="Arendt D."/>
            <person name="Savage R."/>
            <person name="Osoegawa K."/>
            <person name="de Jong P."/>
            <person name="Grimwood J."/>
            <person name="Chapman J.A."/>
            <person name="Shapiro H."/>
            <person name="Aerts A."/>
            <person name="Otillar R.P."/>
            <person name="Terry A.Y."/>
            <person name="Boore J.L."/>
            <person name="Grigoriev I.V."/>
            <person name="Lindberg D.R."/>
            <person name="Seaver E.C."/>
            <person name="Weisblat D.A."/>
            <person name="Putnam N.H."/>
            <person name="Rokhsar D.S."/>
        </authorList>
    </citation>
    <scope>NUCLEOTIDE SEQUENCE</scope>
</reference>
<evidence type="ECO:0000313" key="3">
    <source>
        <dbReference type="EnsemblMetazoa" id="HelroP193942"/>
    </source>
</evidence>
<dbReference type="CTD" id="20212828"/>
<dbReference type="PANTHER" id="PTHR23208:SF36">
    <property type="entry name" value="LYSOZYME-RELATED"/>
    <property type="match status" value="1"/>
</dbReference>
<dbReference type="RefSeq" id="XP_009028161.1">
    <property type="nucleotide sequence ID" value="XM_009029913.1"/>
</dbReference>
<reference evidence="3" key="3">
    <citation type="submission" date="2015-06" db="UniProtKB">
        <authorList>
            <consortium name="EnsemblMetazoa"/>
        </authorList>
    </citation>
    <scope>IDENTIFICATION</scope>
</reference>
<evidence type="ECO:0000313" key="2">
    <source>
        <dbReference type="EMBL" id="ESN93740.1"/>
    </source>
</evidence>
<organism evidence="3 4">
    <name type="scientific">Helobdella robusta</name>
    <name type="common">Californian leech</name>
    <dbReference type="NCBI Taxonomy" id="6412"/>
    <lineage>
        <taxon>Eukaryota</taxon>
        <taxon>Metazoa</taxon>
        <taxon>Spiralia</taxon>
        <taxon>Lophotrochozoa</taxon>
        <taxon>Annelida</taxon>
        <taxon>Clitellata</taxon>
        <taxon>Hirudinea</taxon>
        <taxon>Rhynchobdellida</taxon>
        <taxon>Glossiphoniidae</taxon>
        <taxon>Helobdella</taxon>
    </lineage>
</organism>
<dbReference type="Pfam" id="PF00681">
    <property type="entry name" value="Plectin"/>
    <property type="match status" value="1"/>
</dbReference>
<dbReference type="SUPFAM" id="SSF75399">
    <property type="entry name" value="Plakin repeat"/>
    <property type="match status" value="1"/>
</dbReference>
<dbReference type="InParanoid" id="T1FVI2"/>
<evidence type="ECO:0000313" key="4">
    <source>
        <dbReference type="Proteomes" id="UP000015101"/>
    </source>
</evidence>